<dbReference type="EMBL" id="LBZL01000024">
    <property type="protein sequence ID" value="KKR69669.1"/>
    <property type="molecule type" value="Genomic_DNA"/>
</dbReference>
<feature type="region of interest" description="Disordered" evidence="1">
    <location>
        <begin position="1"/>
        <end position="26"/>
    </location>
</feature>
<feature type="compositionally biased region" description="Polar residues" evidence="1">
    <location>
        <begin position="11"/>
        <end position="23"/>
    </location>
</feature>
<reference evidence="2 3" key="1">
    <citation type="journal article" date="2015" name="Nature">
        <title>rRNA introns, odd ribosomes, and small enigmatic genomes across a large radiation of phyla.</title>
        <authorList>
            <person name="Brown C.T."/>
            <person name="Hug L.A."/>
            <person name="Thomas B.C."/>
            <person name="Sharon I."/>
            <person name="Castelle C.J."/>
            <person name="Singh A."/>
            <person name="Wilkins M.J."/>
            <person name="Williams K.H."/>
            <person name="Banfield J.F."/>
        </authorList>
    </citation>
    <scope>NUCLEOTIDE SEQUENCE [LARGE SCALE GENOMIC DNA]</scope>
</reference>
<sequence length="42" mass="4730">MKKRFREKNSSQDNAGRQLNNKTAGARIKVGVGIMRKQDIGK</sequence>
<organism evidence="2 3">
    <name type="scientific">Candidatus Nomurabacteria bacterium GW2011_GWB1_40_7</name>
    <dbReference type="NCBI Taxonomy" id="1618744"/>
    <lineage>
        <taxon>Bacteria</taxon>
        <taxon>Candidatus Nomuraibacteriota</taxon>
    </lineage>
</organism>
<name>A0A0G0SY28_9BACT</name>
<evidence type="ECO:0000313" key="3">
    <source>
        <dbReference type="Proteomes" id="UP000034452"/>
    </source>
</evidence>
<comment type="caution">
    <text evidence="2">The sequence shown here is derived from an EMBL/GenBank/DDBJ whole genome shotgun (WGS) entry which is preliminary data.</text>
</comment>
<dbReference type="AlphaFoldDB" id="A0A0G0SY28"/>
<gene>
    <name evidence="2" type="ORF">UU13_C0024G0002</name>
</gene>
<dbReference type="Proteomes" id="UP000034452">
    <property type="component" value="Unassembled WGS sequence"/>
</dbReference>
<proteinExistence type="predicted"/>
<evidence type="ECO:0000313" key="2">
    <source>
        <dbReference type="EMBL" id="KKR69669.1"/>
    </source>
</evidence>
<evidence type="ECO:0000256" key="1">
    <source>
        <dbReference type="SAM" id="MobiDB-lite"/>
    </source>
</evidence>
<accession>A0A0G0SY28</accession>
<protein>
    <submittedName>
        <fullName evidence="2">Uncharacterized protein</fullName>
    </submittedName>
</protein>